<dbReference type="EMBL" id="JACIBY010000034">
    <property type="protein sequence ID" value="MBB3842336.1"/>
    <property type="molecule type" value="Genomic_DNA"/>
</dbReference>
<evidence type="ECO:0000313" key="1">
    <source>
        <dbReference type="EMBL" id="MBB3842336.1"/>
    </source>
</evidence>
<sequence length="650" mass="76455">MKHNTRTIYQQLAEIILLEKTDRLPVNYYGNNLELLAETTQDMSIAGVWHARILPSPNLLSALSEQLAQKLSPQWTSDWVTVYEFIQSIEQFFKRGQISYFLGKELIPYILKDERLKQLTDFHHVLERFGQDETQKAFTEGLTKLFFELPLKNQESEALLAPYVSDMKQRFWWPGIAEQAGSYPRKAQSFIDYLTKTEGKNQNELIRCLLCGICSTAAQDHFEWTKSLFERYMPEVVYALSCTKNQDEDFILSVVDFLESVTANQVECERQMARLYANFISNFPEYTDTFKRCEAGLLKLTEHSNPIVLDALLEQLYFLNNQSELKYQCLVCILENPHHRKEYYQRILHEANFFDKVLASQFDNSHYYWAFLKKFAVTIDPFFNDKCFEQSLNTHISNDSKLVEKFIVECLTDMSGKIRYLGNIILNKALEVFPHLQLYEEGRRLSATQELILILSIQKFYPVQFIERFRLVMPLFKSKHGNTLRLLLKFIHKSFDSHAGLLEIIKEELNGDEDWQKQLISILEQQELFFKETQEKKFSLKELSPLYTQSKWFKLHQIKYQKRMSDLLHKSIEEESAIFALAQHVAIVKGSGWTIEGREGISLLNRYQHSVTVPASLYQAPETDQIQLHVYFTTNWENETECQKWLKKYL</sequence>
<evidence type="ECO:0000313" key="2">
    <source>
        <dbReference type="Proteomes" id="UP000541352"/>
    </source>
</evidence>
<protein>
    <submittedName>
        <fullName evidence="1">Uncharacterized protein</fullName>
    </submittedName>
</protein>
<reference evidence="1 2" key="1">
    <citation type="submission" date="2020-08" db="EMBL/GenBank/DDBJ databases">
        <title>Genomic Encyclopedia of Type Strains, Phase IV (KMG-IV): sequencing the most valuable type-strain genomes for metagenomic binning, comparative biology and taxonomic classification.</title>
        <authorList>
            <person name="Goeker M."/>
        </authorList>
    </citation>
    <scope>NUCLEOTIDE SEQUENCE [LARGE SCALE GENOMIC DNA]</scope>
    <source>
        <strain evidence="1 2">DSM 17976</strain>
    </source>
</reference>
<dbReference type="RefSeq" id="WP_183980645.1">
    <property type="nucleotide sequence ID" value="NZ_JACIBY010000034.1"/>
</dbReference>
<gene>
    <name evidence="1" type="ORF">FHS57_006367</name>
</gene>
<organism evidence="1 2">
    <name type="scientific">Runella defluvii</name>
    <dbReference type="NCBI Taxonomy" id="370973"/>
    <lineage>
        <taxon>Bacteria</taxon>
        <taxon>Pseudomonadati</taxon>
        <taxon>Bacteroidota</taxon>
        <taxon>Cytophagia</taxon>
        <taxon>Cytophagales</taxon>
        <taxon>Spirosomataceae</taxon>
        <taxon>Runella</taxon>
    </lineage>
</organism>
<keyword evidence="2" id="KW-1185">Reference proteome</keyword>
<proteinExistence type="predicted"/>
<name>A0A7W5ZUI7_9BACT</name>
<accession>A0A7W5ZUI7</accession>
<dbReference type="AlphaFoldDB" id="A0A7W5ZUI7"/>
<comment type="caution">
    <text evidence="1">The sequence shown here is derived from an EMBL/GenBank/DDBJ whole genome shotgun (WGS) entry which is preliminary data.</text>
</comment>
<dbReference type="Proteomes" id="UP000541352">
    <property type="component" value="Unassembled WGS sequence"/>
</dbReference>